<evidence type="ECO:0000313" key="2">
    <source>
        <dbReference type="Proteomes" id="UP000246171"/>
    </source>
</evidence>
<dbReference type="RefSeq" id="XP_025390207.1">
    <property type="nucleotide sequence ID" value="XM_025530825.1"/>
</dbReference>
<protein>
    <submittedName>
        <fullName evidence="1">Uncharacterized protein</fullName>
    </submittedName>
</protein>
<keyword evidence="2" id="KW-1185">Reference proteome</keyword>
<evidence type="ECO:0000313" key="1">
    <source>
        <dbReference type="EMBL" id="PWY77826.1"/>
    </source>
</evidence>
<name>A0A317VU17_ASPEC</name>
<reference evidence="1" key="1">
    <citation type="submission" date="2016-12" db="EMBL/GenBank/DDBJ databases">
        <title>The genomes of Aspergillus section Nigri reveals drivers in fungal speciation.</title>
        <authorList>
            <consortium name="DOE Joint Genome Institute"/>
            <person name="Vesth T.C."/>
            <person name="Nybo J."/>
            <person name="Theobald S."/>
            <person name="Brandl J."/>
            <person name="Frisvad J.C."/>
            <person name="Nielsen K.F."/>
            <person name="Lyhne E.K."/>
            <person name="Kogle M.E."/>
            <person name="Kuo A."/>
            <person name="Riley R."/>
            <person name="Clum A."/>
            <person name="Nolan M."/>
            <person name="Lipzen A."/>
            <person name="Salamov A."/>
            <person name="Henrissat B."/>
            <person name="Wiebenga A."/>
            <person name="De vries R.P."/>
            <person name="Grigoriev I.V."/>
            <person name="Mortensen U.H."/>
            <person name="Andersen M.R."/>
            <person name="Baker S.E."/>
        </authorList>
    </citation>
    <scope>NUCLEOTIDE SEQUENCE</scope>
    <source>
        <strain evidence="1">CBS 122712</strain>
    </source>
</reference>
<comment type="caution">
    <text evidence="1">The sequence shown here is derived from an EMBL/GenBank/DDBJ whole genome shotgun (WGS) entry which is preliminary data.</text>
</comment>
<dbReference type="VEuPathDB" id="FungiDB:BO83DRAFT_376826"/>
<dbReference type="AlphaFoldDB" id="A0A317VU17"/>
<proteinExistence type="predicted"/>
<dbReference type="Proteomes" id="UP000246171">
    <property type="component" value="Unassembled WGS sequence"/>
</dbReference>
<dbReference type="GeneID" id="37052787"/>
<sequence length="73" mass="8145">MEEFSLSSSNRNGKDGCLAARLLASPLTPSTSPYHANSVFEESPPHLIPSYVSYNKHDLTQSRNTTKHKKRIT</sequence>
<dbReference type="EMBL" id="MSFU01000007">
    <property type="protein sequence ID" value="PWY77826.1"/>
    <property type="molecule type" value="Genomic_DNA"/>
</dbReference>
<accession>A0A317VU17</accession>
<gene>
    <name evidence="1" type="ORF">BO83DRAFT_376826</name>
</gene>
<organism evidence="1 2">
    <name type="scientific">Aspergillus eucalypticola (strain CBS 122712 / IBT 29274)</name>
    <dbReference type="NCBI Taxonomy" id="1448314"/>
    <lineage>
        <taxon>Eukaryota</taxon>
        <taxon>Fungi</taxon>
        <taxon>Dikarya</taxon>
        <taxon>Ascomycota</taxon>
        <taxon>Pezizomycotina</taxon>
        <taxon>Eurotiomycetes</taxon>
        <taxon>Eurotiomycetidae</taxon>
        <taxon>Eurotiales</taxon>
        <taxon>Aspergillaceae</taxon>
        <taxon>Aspergillus</taxon>
        <taxon>Aspergillus subgen. Circumdati</taxon>
    </lineage>
</organism>